<dbReference type="Proteomes" id="UP001305647">
    <property type="component" value="Unassembled WGS sequence"/>
</dbReference>
<dbReference type="InterPro" id="IPR008000">
    <property type="entry name" value="Rham/fucose_mutarotase"/>
</dbReference>
<dbReference type="AlphaFoldDB" id="A0AAN6PRG8"/>
<dbReference type="GO" id="GO:0016857">
    <property type="term" value="F:racemase and epimerase activity, acting on carbohydrates and derivatives"/>
    <property type="evidence" value="ECO:0007669"/>
    <property type="project" value="InterPro"/>
</dbReference>
<evidence type="ECO:0000256" key="1">
    <source>
        <dbReference type="SAM" id="MobiDB-lite"/>
    </source>
</evidence>
<dbReference type="EMBL" id="MU863707">
    <property type="protein sequence ID" value="KAK4096572.1"/>
    <property type="molecule type" value="Genomic_DNA"/>
</dbReference>
<accession>A0AAN6PRG8</accession>
<protein>
    <submittedName>
        <fullName evidence="2">DUF718-domain-containing protein</fullName>
    </submittedName>
</protein>
<organism evidence="2 3">
    <name type="scientific">Parathielavia hyrcaniae</name>
    <dbReference type="NCBI Taxonomy" id="113614"/>
    <lineage>
        <taxon>Eukaryota</taxon>
        <taxon>Fungi</taxon>
        <taxon>Dikarya</taxon>
        <taxon>Ascomycota</taxon>
        <taxon>Pezizomycotina</taxon>
        <taxon>Sordariomycetes</taxon>
        <taxon>Sordariomycetidae</taxon>
        <taxon>Sordariales</taxon>
        <taxon>Chaetomiaceae</taxon>
        <taxon>Parathielavia</taxon>
    </lineage>
</organism>
<dbReference type="SUPFAM" id="SSF54909">
    <property type="entry name" value="Dimeric alpha+beta barrel"/>
    <property type="match status" value="1"/>
</dbReference>
<dbReference type="InterPro" id="IPR011008">
    <property type="entry name" value="Dimeric_a/b-barrel"/>
</dbReference>
<dbReference type="PANTHER" id="PTHR34389">
    <property type="entry name" value="L-RHAMNOSE MUTAROTASE"/>
    <property type="match status" value="1"/>
</dbReference>
<dbReference type="PANTHER" id="PTHR34389:SF2">
    <property type="entry name" value="L-RHAMNOSE MUTAROTASE"/>
    <property type="match status" value="1"/>
</dbReference>
<reference evidence="2" key="1">
    <citation type="journal article" date="2023" name="Mol. Phylogenet. Evol.">
        <title>Genome-scale phylogeny and comparative genomics of the fungal order Sordariales.</title>
        <authorList>
            <person name="Hensen N."/>
            <person name="Bonometti L."/>
            <person name="Westerberg I."/>
            <person name="Brannstrom I.O."/>
            <person name="Guillou S."/>
            <person name="Cros-Aarteil S."/>
            <person name="Calhoun S."/>
            <person name="Haridas S."/>
            <person name="Kuo A."/>
            <person name="Mondo S."/>
            <person name="Pangilinan J."/>
            <person name="Riley R."/>
            <person name="LaButti K."/>
            <person name="Andreopoulos B."/>
            <person name="Lipzen A."/>
            <person name="Chen C."/>
            <person name="Yan M."/>
            <person name="Daum C."/>
            <person name="Ng V."/>
            <person name="Clum A."/>
            <person name="Steindorff A."/>
            <person name="Ohm R.A."/>
            <person name="Martin F."/>
            <person name="Silar P."/>
            <person name="Natvig D.O."/>
            <person name="Lalanne C."/>
            <person name="Gautier V."/>
            <person name="Ament-Velasquez S.L."/>
            <person name="Kruys A."/>
            <person name="Hutchinson M.I."/>
            <person name="Powell A.J."/>
            <person name="Barry K."/>
            <person name="Miller A.N."/>
            <person name="Grigoriev I.V."/>
            <person name="Debuchy R."/>
            <person name="Gladieux P."/>
            <person name="Hiltunen Thoren M."/>
            <person name="Johannesson H."/>
        </authorList>
    </citation>
    <scope>NUCLEOTIDE SEQUENCE</scope>
    <source>
        <strain evidence="2">CBS 757.83</strain>
    </source>
</reference>
<name>A0AAN6PRG8_9PEZI</name>
<feature type="compositionally biased region" description="Basic residues" evidence="1">
    <location>
        <begin position="23"/>
        <end position="33"/>
    </location>
</feature>
<feature type="region of interest" description="Disordered" evidence="1">
    <location>
        <begin position="17"/>
        <end position="57"/>
    </location>
</feature>
<evidence type="ECO:0000313" key="3">
    <source>
        <dbReference type="Proteomes" id="UP001305647"/>
    </source>
</evidence>
<comment type="caution">
    <text evidence="2">The sequence shown here is derived from an EMBL/GenBank/DDBJ whole genome shotgun (WGS) entry which is preliminary data.</text>
</comment>
<sequence length="174" mass="19883">MYELACASGIHDNAGIVLPSHRPSPHLKPRNVKHPTSAMPGPGAMSDKQPAEPKAQYPGRRFAQIVKLKPDSVDEYKKVHAAVWPEVLKQVRDCNIVDYSIFHDPETCILFASFKYIGDDYAKDMECMRENPKVREWWRMTDGMQESMVLGAKNSESAEPGWWRPVEEVFYFKA</sequence>
<evidence type="ECO:0000313" key="2">
    <source>
        <dbReference type="EMBL" id="KAK4096572.1"/>
    </source>
</evidence>
<keyword evidence="3" id="KW-1185">Reference proteome</keyword>
<dbReference type="Gene3D" id="3.30.70.100">
    <property type="match status" value="1"/>
</dbReference>
<reference evidence="2" key="2">
    <citation type="submission" date="2023-05" db="EMBL/GenBank/DDBJ databases">
        <authorList>
            <consortium name="Lawrence Berkeley National Laboratory"/>
            <person name="Steindorff A."/>
            <person name="Hensen N."/>
            <person name="Bonometti L."/>
            <person name="Westerberg I."/>
            <person name="Brannstrom I.O."/>
            <person name="Guillou S."/>
            <person name="Cros-Aarteil S."/>
            <person name="Calhoun S."/>
            <person name="Haridas S."/>
            <person name="Kuo A."/>
            <person name="Mondo S."/>
            <person name="Pangilinan J."/>
            <person name="Riley R."/>
            <person name="Labutti K."/>
            <person name="Andreopoulos B."/>
            <person name="Lipzen A."/>
            <person name="Chen C."/>
            <person name="Yanf M."/>
            <person name="Daum C."/>
            <person name="Ng V."/>
            <person name="Clum A."/>
            <person name="Ohm R."/>
            <person name="Martin F."/>
            <person name="Silar P."/>
            <person name="Natvig D."/>
            <person name="Lalanne C."/>
            <person name="Gautier V."/>
            <person name="Ament-Velasquez S.L."/>
            <person name="Kruys A."/>
            <person name="Hutchinson M.I."/>
            <person name="Powell A.J."/>
            <person name="Barry K."/>
            <person name="Miller A.N."/>
            <person name="Grigoriev I.V."/>
            <person name="Debuchy R."/>
            <person name="Gladieux P."/>
            <person name="Thoren M.H."/>
            <person name="Johannesson H."/>
        </authorList>
    </citation>
    <scope>NUCLEOTIDE SEQUENCE</scope>
    <source>
        <strain evidence="2">CBS 757.83</strain>
    </source>
</reference>
<dbReference type="Pfam" id="PF05336">
    <property type="entry name" value="rhaM"/>
    <property type="match status" value="1"/>
</dbReference>
<gene>
    <name evidence="2" type="ORF">N658DRAFT_501429</name>
</gene>
<proteinExistence type="predicted"/>